<dbReference type="FunFam" id="3.90.120.10:FF:000005">
    <property type="entry name" value="tRNA (Cytosine(38)-C(5))-methyltransferase isoform X1"/>
    <property type="match status" value="1"/>
</dbReference>
<dbReference type="SUPFAM" id="SSF53335">
    <property type="entry name" value="S-adenosyl-L-methionine-dependent methyltransferases"/>
    <property type="match status" value="1"/>
</dbReference>
<dbReference type="Gene3D" id="3.90.120.10">
    <property type="entry name" value="DNA Methylase, subunit A, domain 2"/>
    <property type="match status" value="1"/>
</dbReference>
<evidence type="ECO:0000256" key="1">
    <source>
        <dbReference type="ARBA" id="ARBA00004496"/>
    </source>
</evidence>
<organism evidence="15 16">
    <name type="scientific">Myotis davidii</name>
    <name type="common">David's myotis</name>
    <dbReference type="NCBI Taxonomy" id="225400"/>
    <lineage>
        <taxon>Eukaryota</taxon>
        <taxon>Metazoa</taxon>
        <taxon>Chordata</taxon>
        <taxon>Craniata</taxon>
        <taxon>Vertebrata</taxon>
        <taxon>Euteleostomi</taxon>
        <taxon>Mammalia</taxon>
        <taxon>Eutheria</taxon>
        <taxon>Laurasiatheria</taxon>
        <taxon>Chiroptera</taxon>
        <taxon>Yangochiroptera</taxon>
        <taxon>Vespertilionidae</taxon>
        <taxon>Myotis</taxon>
    </lineage>
</organism>
<evidence type="ECO:0000256" key="14">
    <source>
        <dbReference type="SAM" id="MobiDB-lite"/>
    </source>
</evidence>
<evidence type="ECO:0000256" key="9">
    <source>
        <dbReference type="ARBA" id="ARBA00039681"/>
    </source>
</evidence>
<gene>
    <name evidence="15" type="ORF">MDA_GLEAN10004586</name>
</gene>
<dbReference type="InterPro" id="IPR001525">
    <property type="entry name" value="C5_MeTfrase"/>
</dbReference>
<dbReference type="GO" id="GO:0005737">
    <property type="term" value="C:cytoplasm"/>
    <property type="evidence" value="ECO:0007669"/>
    <property type="project" value="UniProtKB-SubCell"/>
</dbReference>
<dbReference type="InterPro" id="IPR031303">
    <property type="entry name" value="C5_meth_CS"/>
</dbReference>
<evidence type="ECO:0000256" key="5">
    <source>
        <dbReference type="ARBA" id="ARBA00022691"/>
    </source>
</evidence>
<dbReference type="EC" id="2.1.1.204" evidence="8"/>
<keyword evidence="3 13" id="KW-0489">Methyltransferase</keyword>
<evidence type="ECO:0000256" key="6">
    <source>
        <dbReference type="ARBA" id="ARBA00022694"/>
    </source>
</evidence>
<evidence type="ECO:0000313" key="15">
    <source>
        <dbReference type="EMBL" id="ELK28794.1"/>
    </source>
</evidence>
<comment type="subcellular location">
    <subcellularLocation>
        <location evidence="1">Cytoplasm</location>
    </subcellularLocation>
</comment>
<dbReference type="eggNOG" id="KOG0919">
    <property type="taxonomic scope" value="Eukaryota"/>
</dbReference>
<accession>L5LQR8</accession>
<evidence type="ECO:0000256" key="2">
    <source>
        <dbReference type="ARBA" id="ARBA00022490"/>
    </source>
</evidence>
<evidence type="ECO:0000313" key="16">
    <source>
        <dbReference type="Proteomes" id="UP000010556"/>
    </source>
</evidence>
<dbReference type="GO" id="GO:0005634">
    <property type="term" value="C:nucleus"/>
    <property type="evidence" value="ECO:0007669"/>
    <property type="project" value="TreeGrafter"/>
</dbReference>
<evidence type="ECO:0000256" key="11">
    <source>
        <dbReference type="ARBA" id="ARBA00051702"/>
    </source>
</evidence>
<dbReference type="GO" id="GO:0008168">
    <property type="term" value="F:methyltransferase activity"/>
    <property type="evidence" value="ECO:0007669"/>
    <property type="project" value="UniProtKB-KW"/>
</dbReference>
<evidence type="ECO:0000256" key="10">
    <source>
        <dbReference type="ARBA" id="ARBA00042810"/>
    </source>
</evidence>
<dbReference type="PANTHER" id="PTHR46098">
    <property type="entry name" value="TRNA (CYTOSINE(38)-C(5))-METHYLTRANSFERASE"/>
    <property type="match status" value="1"/>
</dbReference>
<reference evidence="16" key="1">
    <citation type="journal article" date="2013" name="Science">
        <title>Comparative analysis of bat genomes provides insight into the evolution of flight and immunity.</title>
        <authorList>
            <person name="Zhang G."/>
            <person name="Cowled C."/>
            <person name="Shi Z."/>
            <person name="Huang Z."/>
            <person name="Bishop-Lilly K.A."/>
            <person name="Fang X."/>
            <person name="Wynne J.W."/>
            <person name="Xiong Z."/>
            <person name="Baker M.L."/>
            <person name="Zhao W."/>
            <person name="Tachedjian M."/>
            <person name="Zhu Y."/>
            <person name="Zhou P."/>
            <person name="Jiang X."/>
            <person name="Ng J."/>
            <person name="Yang L."/>
            <person name="Wu L."/>
            <person name="Xiao J."/>
            <person name="Feng Y."/>
            <person name="Chen Y."/>
            <person name="Sun X."/>
            <person name="Zhang Y."/>
            <person name="Marsh G.A."/>
            <person name="Crameri G."/>
            <person name="Broder C.C."/>
            <person name="Frey K.G."/>
            <person name="Wang L.F."/>
            <person name="Wang J."/>
        </authorList>
    </citation>
    <scope>NUCLEOTIDE SEQUENCE [LARGE SCALE GENOMIC DNA]</scope>
</reference>
<dbReference type="EMBL" id="KB108787">
    <property type="protein sequence ID" value="ELK28794.1"/>
    <property type="molecule type" value="Genomic_DNA"/>
</dbReference>
<keyword evidence="2" id="KW-0963">Cytoplasm</keyword>
<evidence type="ECO:0000256" key="4">
    <source>
        <dbReference type="ARBA" id="ARBA00022679"/>
    </source>
</evidence>
<sequence>MALLTPAVGAGTNRFAPLAGDSDSRVGAVSVWDWRQWEWGCQQKEDQGLRQEGLGRGMEDGPGPTPVPTAASRPTVPFKNAPVPVASAYSPPPPPLTASADVSDNEARLEGACLTRYGQLCTKSGIPAHVVAAIDVNDVANEVYKYNFPETQLLAKTIEGISLEEFDRLSFNMILMSPPCQPFTRIGLQGDVTDPRTNSFLYILDILPRLQTLPKYILLENVKGFEVSSARDLLIKTIENCGFQYQEFLLSPTSVVDRDLFYFQLGIPNSRLRYFLIAKLQSEPLPFQAPGQVLMEFPKMESEHPQQHAIDAVNKIEGKKIEPNICFDSSRQCSGKEPILFKLETAEEIERKHQQDSDLSVQMLKDFLEDDIDTNQYFLPPKSLLRYALLLDIVTPTCRRSMCFTKGYGRYIEGTGSVLQTAEDVQIEDIYKSLTDLSQEEKITKLLMLKLRYFTPKEIANLLGFPPEFGFPENITVKQRYRLLGNSLNVHVVAKLIKVLYG</sequence>
<evidence type="ECO:0000256" key="8">
    <source>
        <dbReference type="ARBA" id="ARBA00039081"/>
    </source>
</evidence>
<comment type="catalytic activity">
    <reaction evidence="11">
        <text>cytidine(38) in tRNA + S-adenosyl-L-methionine = 5-methylcytidine(38) in tRNA + S-adenosyl-L-homocysteine + H(+)</text>
        <dbReference type="Rhea" id="RHEA:42956"/>
        <dbReference type="Rhea" id="RHEA-COMP:10299"/>
        <dbReference type="Rhea" id="RHEA-COMP:10300"/>
        <dbReference type="ChEBI" id="CHEBI:15378"/>
        <dbReference type="ChEBI" id="CHEBI:57856"/>
        <dbReference type="ChEBI" id="CHEBI:59789"/>
        <dbReference type="ChEBI" id="CHEBI:74483"/>
        <dbReference type="ChEBI" id="CHEBI:82748"/>
        <dbReference type="EC" id="2.1.1.204"/>
    </reaction>
    <physiologicalReaction direction="left-to-right" evidence="11">
        <dbReference type="Rhea" id="RHEA:42957"/>
    </physiologicalReaction>
</comment>
<dbReference type="FunFam" id="3.40.50.150:FF:000285">
    <property type="entry name" value="tRNA (cytosine(38)-C(5))-methyltransferase"/>
    <property type="match status" value="1"/>
</dbReference>
<dbReference type="GO" id="GO:0003723">
    <property type="term" value="F:RNA binding"/>
    <property type="evidence" value="ECO:0007669"/>
    <property type="project" value="UniProtKB-KW"/>
</dbReference>
<keyword evidence="7" id="KW-0694">RNA-binding</keyword>
<evidence type="ECO:0000256" key="13">
    <source>
        <dbReference type="PROSITE-ProRule" id="PRU01016"/>
    </source>
</evidence>
<comment type="similarity">
    <text evidence="13">Belongs to the class I-like SAM-binding methyltransferase superfamily. C5-methyltransferase family.</text>
</comment>
<keyword evidence="6" id="KW-0819">tRNA processing</keyword>
<dbReference type="Proteomes" id="UP000010556">
    <property type="component" value="Unassembled WGS sequence"/>
</dbReference>
<dbReference type="InterPro" id="IPR029063">
    <property type="entry name" value="SAM-dependent_MTases_sf"/>
</dbReference>
<keyword evidence="16" id="KW-1185">Reference proteome</keyword>
<name>L5LQR8_MYODS</name>
<evidence type="ECO:0000256" key="12">
    <source>
        <dbReference type="ARBA" id="ARBA00060360"/>
    </source>
</evidence>
<dbReference type="AlphaFoldDB" id="L5LQR8"/>
<dbReference type="PROSITE" id="PS51679">
    <property type="entry name" value="SAM_MT_C5"/>
    <property type="match status" value="1"/>
</dbReference>
<dbReference type="InterPro" id="IPR050750">
    <property type="entry name" value="C5-MTase"/>
</dbReference>
<keyword evidence="4 13" id="KW-0808">Transferase</keyword>
<feature type="region of interest" description="Disordered" evidence="14">
    <location>
        <begin position="52"/>
        <end position="77"/>
    </location>
</feature>
<dbReference type="PANTHER" id="PTHR46098:SF1">
    <property type="entry name" value="TRNA (CYTOSINE(38)-C(5))-METHYLTRANSFERASE"/>
    <property type="match status" value="1"/>
</dbReference>
<dbReference type="Gene3D" id="3.40.50.150">
    <property type="entry name" value="Vaccinia Virus protein VP39"/>
    <property type="match status" value="1"/>
</dbReference>
<feature type="active site" evidence="13">
    <location>
        <position position="180"/>
    </location>
</feature>
<dbReference type="PROSITE" id="PS00095">
    <property type="entry name" value="C5_MTASE_2"/>
    <property type="match status" value="1"/>
</dbReference>
<evidence type="ECO:0000256" key="3">
    <source>
        <dbReference type="ARBA" id="ARBA00022603"/>
    </source>
</evidence>
<evidence type="ECO:0000256" key="7">
    <source>
        <dbReference type="ARBA" id="ARBA00022884"/>
    </source>
</evidence>
<dbReference type="GO" id="GO:0008033">
    <property type="term" value="P:tRNA processing"/>
    <property type="evidence" value="ECO:0007669"/>
    <property type="project" value="UniProtKB-KW"/>
</dbReference>
<keyword evidence="5 13" id="KW-0949">S-adenosyl-L-methionine</keyword>
<dbReference type="Pfam" id="PF00145">
    <property type="entry name" value="DNA_methylase"/>
    <property type="match status" value="1"/>
</dbReference>
<dbReference type="GO" id="GO:0032259">
    <property type="term" value="P:methylation"/>
    <property type="evidence" value="ECO:0007669"/>
    <property type="project" value="UniProtKB-KW"/>
</dbReference>
<comment type="function">
    <text evidence="12">Specifically methylates cytosine 38 in the anticodon loop of tRNA(Asp). Has higher activity on tRNA(Asp) modified with queuosine at position 34.</text>
</comment>
<proteinExistence type="inferred from homology"/>
<protein>
    <recommendedName>
        <fullName evidence="9">tRNA (cytosine(38)-C(5))-methyltransferase</fullName>
        <ecNumber evidence="8">2.1.1.204</ecNumber>
    </recommendedName>
    <alternativeName>
        <fullName evidence="10">DNA (cytosine-5)-methyltransferase-like protein 2</fullName>
    </alternativeName>
</protein>